<keyword evidence="1" id="KW-0472">Membrane</keyword>
<proteinExistence type="predicted"/>
<keyword evidence="1" id="KW-1133">Transmembrane helix</keyword>
<keyword evidence="1" id="KW-0812">Transmembrane</keyword>
<dbReference type="EMBL" id="OZ020108">
    <property type="protein sequence ID" value="CAK9260131.1"/>
    <property type="molecule type" value="Genomic_DNA"/>
</dbReference>
<dbReference type="Proteomes" id="UP001497444">
    <property type="component" value="Chromosome 13"/>
</dbReference>
<evidence type="ECO:0000313" key="3">
    <source>
        <dbReference type="Proteomes" id="UP001497444"/>
    </source>
</evidence>
<protein>
    <submittedName>
        <fullName evidence="2">Uncharacterized protein</fullName>
    </submittedName>
</protein>
<reference evidence="2" key="1">
    <citation type="submission" date="2024-02" db="EMBL/GenBank/DDBJ databases">
        <authorList>
            <consortium name="ELIXIR-Norway"/>
            <consortium name="Elixir Norway"/>
        </authorList>
    </citation>
    <scope>NUCLEOTIDE SEQUENCE</scope>
</reference>
<accession>A0ABP0W1S1</accession>
<sequence length="73" mass="8368">METKADDEVQSKDLAFATSIPSRAAHFSFRISKLFLFQNFKALFAVKEFVVVVVVVGIIMRKSSWRRSVWTAK</sequence>
<gene>
    <name evidence="2" type="ORF">CSSPJE1EN1_LOCUS5609</name>
</gene>
<keyword evidence="3" id="KW-1185">Reference proteome</keyword>
<feature type="transmembrane region" description="Helical" evidence="1">
    <location>
        <begin position="42"/>
        <end position="60"/>
    </location>
</feature>
<name>A0ABP0W1S1_9BRYO</name>
<evidence type="ECO:0000313" key="2">
    <source>
        <dbReference type="EMBL" id="CAK9260131.1"/>
    </source>
</evidence>
<evidence type="ECO:0000256" key="1">
    <source>
        <dbReference type="SAM" id="Phobius"/>
    </source>
</evidence>
<organism evidence="2 3">
    <name type="scientific">Sphagnum jensenii</name>
    <dbReference type="NCBI Taxonomy" id="128206"/>
    <lineage>
        <taxon>Eukaryota</taxon>
        <taxon>Viridiplantae</taxon>
        <taxon>Streptophyta</taxon>
        <taxon>Embryophyta</taxon>
        <taxon>Bryophyta</taxon>
        <taxon>Sphagnophytina</taxon>
        <taxon>Sphagnopsida</taxon>
        <taxon>Sphagnales</taxon>
        <taxon>Sphagnaceae</taxon>
        <taxon>Sphagnum</taxon>
    </lineage>
</organism>